<dbReference type="EMBL" id="CAUJNA010000039">
    <property type="protein sequence ID" value="CAJ1370835.1"/>
    <property type="molecule type" value="Genomic_DNA"/>
</dbReference>
<keyword evidence="2" id="KW-1185">Reference proteome</keyword>
<gene>
    <name evidence="1" type="ORF">EVOR1521_LOCUS1306</name>
</gene>
<dbReference type="Proteomes" id="UP001178507">
    <property type="component" value="Unassembled WGS sequence"/>
</dbReference>
<name>A0AA36HKF7_9DINO</name>
<dbReference type="AlphaFoldDB" id="A0AA36HKF7"/>
<sequence>MEFVILHGSLPGTLIPEDCRLAQHVVGNQLVILHAVAILKEAFMQLGILTQEKANRIIPDLAERFLHPANLQ</sequence>
<comment type="caution">
    <text evidence="1">The sequence shown here is derived from an EMBL/GenBank/DDBJ whole genome shotgun (WGS) entry which is preliminary data.</text>
</comment>
<organism evidence="1 2">
    <name type="scientific">Effrenium voratum</name>
    <dbReference type="NCBI Taxonomy" id="2562239"/>
    <lineage>
        <taxon>Eukaryota</taxon>
        <taxon>Sar</taxon>
        <taxon>Alveolata</taxon>
        <taxon>Dinophyceae</taxon>
        <taxon>Suessiales</taxon>
        <taxon>Symbiodiniaceae</taxon>
        <taxon>Effrenium</taxon>
    </lineage>
</organism>
<reference evidence="1" key="1">
    <citation type="submission" date="2023-08" db="EMBL/GenBank/DDBJ databases">
        <authorList>
            <person name="Chen Y."/>
            <person name="Shah S."/>
            <person name="Dougan E. K."/>
            <person name="Thang M."/>
            <person name="Chan C."/>
        </authorList>
    </citation>
    <scope>NUCLEOTIDE SEQUENCE</scope>
</reference>
<accession>A0AA36HKF7</accession>
<evidence type="ECO:0000313" key="2">
    <source>
        <dbReference type="Proteomes" id="UP001178507"/>
    </source>
</evidence>
<protein>
    <submittedName>
        <fullName evidence="1">Uncharacterized protein</fullName>
    </submittedName>
</protein>
<feature type="non-terminal residue" evidence="1">
    <location>
        <position position="72"/>
    </location>
</feature>
<evidence type="ECO:0000313" key="1">
    <source>
        <dbReference type="EMBL" id="CAJ1370835.1"/>
    </source>
</evidence>
<proteinExistence type="predicted"/>